<feature type="domain" description="Peptidase M56" evidence="2">
    <location>
        <begin position="166"/>
        <end position="260"/>
    </location>
</feature>
<feature type="transmembrane region" description="Helical" evidence="1">
    <location>
        <begin position="34"/>
        <end position="52"/>
    </location>
</feature>
<dbReference type="PANTHER" id="PTHR34978:SF3">
    <property type="entry name" value="SLR0241 PROTEIN"/>
    <property type="match status" value="1"/>
</dbReference>
<feature type="transmembrane region" description="Helical" evidence="1">
    <location>
        <begin position="93"/>
        <end position="111"/>
    </location>
</feature>
<dbReference type="PANTHER" id="PTHR34978">
    <property type="entry name" value="POSSIBLE SENSOR-TRANSDUCER PROTEIN BLAR"/>
    <property type="match status" value="1"/>
</dbReference>
<accession>A0ABS9KNC9</accession>
<keyword evidence="4" id="KW-1185">Reference proteome</keyword>
<keyword evidence="1" id="KW-0812">Transmembrane</keyword>
<feature type="transmembrane region" description="Helical" evidence="1">
    <location>
        <begin position="182"/>
        <end position="201"/>
    </location>
</feature>
<dbReference type="RefSeq" id="WP_237869564.1">
    <property type="nucleotide sequence ID" value="NZ_JAKLTR010000003.1"/>
</dbReference>
<evidence type="ECO:0000313" key="4">
    <source>
        <dbReference type="Proteomes" id="UP001165367"/>
    </source>
</evidence>
<dbReference type="InterPro" id="IPR052173">
    <property type="entry name" value="Beta-lactam_resp_regulator"/>
</dbReference>
<dbReference type="Proteomes" id="UP001165367">
    <property type="component" value="Unassembled WGS sequence"/>
</dbReference>
<feature type="transmembrane region" description="Helical" evidence="1">
    <location>
        <begin position="132"/>
        <end position="151"/>
    </location>
</feature>
<dbReference type="InterPro" id="IPR008756">
    <property type="entry name" value="Peptidase_M56"/>
</dbReference>
<evidence type="ECO:0000256" key="1">
    <source>
        <dbReference type="SAM" id="Phobius"/>
    </source>
</evidence>
<evidence type="ECO:0000313" key="3">
    <source>
        <dbReference type="EMBL" id="MCG2613794.1"/>
    </source>
</evidence>
<keyword evidence="1" id="KW-1133">Transmembrane helix</keyword>
<comment type="caution">
    <text evidence="3">The sequence shown here is derived from an EMBL/GenBank/DDBJ whole genome shotgun (WGS) entry which is preliminary data.</text>
</comment>
<protein>
    <submittedName>
        <fullName evidence="3">M56 family metallopeptidase</fullName>
    </submittedName>
</protein>
<dbReference type="CDD" id="cd07341">
    <property type="entry name" value="M56_BlaR1_MecR1_like"/>
    <property type="match status" value="1"/>
</dbReference>
<dbReference type="Pfam" id="PF05569">
    <property type="entry name" value="Peptidase_M56"/>
    <property type="match status" value="1"/>
</dbReference>
<keyword evidence="1" id="KW-0472">Membrane</keyword>
<name>A0ABS9KNC9_9BACT</name>
<evidence type="ECO:0000259" key="2">
    <source>
        <dbReference type="Pfam" id="PF05569"/>
    </source>
</evidence>
<sequence>MMSYFLKVIICSAFFLAVYYVMLEKAKMAGFNRFYLLTGLIISFIIPAITFVDQVTVFPVFEEQRLESINPAADLPLVANEAKSGSESLSTTSLLWTAYAAVVFVLLFRFVGNLYQLFSLAKRNERISFPGYSLVLLKKPIAAFSFLRFVFVAEKEYRNGQVEPEVLYHELSHIRQHHSIDIIFIELLSALAWFNPVLFLYRKAVQLNHEFLADEAVVKHFQDPTGYQLLLLEKISAGARSYRVTSSFNYKITQKRLAMITYSLPTRYNVLRALLLVPVIVVAVLLFSERSLAQVPAAPIEETGPKGNVAVNDTVPQKQRNNPARTWGVFPVSELIGGTESGISPDEMEEYKKMIDQDRKTDQEGNAWTFTLSEKNRQRMIELFSKMNREQQLKQEIVFVKPQAPMTENVPTASQFDNFKNASKYGIWIDNKRIANSALSNYKHSDFSQFTISKLYGRAKEGRSYTHQLNLTTHAAFKRENERRGQIKEPVALDLHKREALR</sequence>
<proteinExistence type="predicted"/>
<organism evidence="3 4">
    <name type="scientific">Terrimonas ginsenosidimutans</name>
    <dbReference type="NCBI Taxonomy" id="2908004"/>
    <lineage>
        <taxon>Bacteria</taxon>
        <taxon>Pseudomonadati</taxon>
        <taxon>Bacteroidota</taxon>
        <taxon>Chitinophagia</taxon>
        <taxon>Chitinophagales</taxon>
        <taxon>Chitinophagaceae</taxon>
        <taxon>Terrimonas</taxon>
    </lineage>
</organism>
<dbReference type="EMBL" id="JAKLTR010000003">
    <property type="protein sequence ID" value="MCG2613794.1"/>
    <property type="molecule type" value="Genomic_DNA"/>
</dbReference>
<feature type="transmembrane region" description="Helical" evidence="1">
    <location>
        <begin position="6"/>
        <end position="22"/>
    </location>
</feature>
<feature type="transmembrane region" description="Helical" evidence="1">
    <location>
        <begin position="269"/>
        <end position="287"/>
    </location>
</feature>
<reference evidence="3" key="1">
    <citation type="submission" date="2022-01" db="EMBL/GenBank/DDBJ databases">
        <authorList>
            <person name="Jo J.-H."/>
            <person name="Im W.-T."/>
        </authorList>
    </citation>
    <scope>NUCLEOTIDE SEQUENCE</scope>
    <source>
        <strain evidence="3">NA20</strain>
    </source>
</reference>
<gene>
    <name evidence="3" type="ORF">LZZ85_05860</name>
</gene>